<evidence type="ECO:0000313" key="5">
    <source>
        <dbReference type="EMBL" id="PAX16494.1"/>
    </source>
</evidence>
<dbReference type="CDD" id="cd00093">
    <property type="entry name" value="HTH_XRE"/>
    <property type="match status" value="1"/>
</dbReference>
<dbReference type="EMBL" id="NTBI01000007">
    <property type="protein sequence ID" value="PAX16494.1"/>
    <property type="molecule type" value="Genomic_DNA"/>
</dbReference>
<dbReference type="Pfam" id="PF00717">
    <property type="entry name" value="Peptidase_S24"/>
    <property type="match status" value="1"/>
</dbReference>
<dbReference type="InterPro" id="IPR010982">
    <property type="entry name" value="Lambda_DNA-bd_dom_sf"/>
</dbReference>
<dbReference type="PANTHER" id="PTHR40661">
    <property type="match status" value="1"/>
</dbReference>
<keyword evidence="3" id="KW-0804">Transcription</keyword>
<evidence type="ECO:0000256" key="2">
    <source>
        <dbReference type="ARBA" id="ARBA00023125"/>
    </source>
</evidence>
<dbReference type="SUPFAM" id="SSF47413">
    <property type="entry name" value="lambda repressor-like DNA-binding domains"/>
    <property type="match status" value="1"/>
</dbReference>
<dbReference type="InterPro" id="IPR001387">
    <property type="entry name" value="Cro/C1-type_HTH"/>
</dbReference>
<dbReference type="Proteomes" id="UP000217780">
    <property type="component" value="Unassembled WGS sequence"/>
</dbReference>
<protein>
    <recommendedName>
        <fullName evidence="4">Peptidase S24/S26A/S26B/S26C domain-containing protein</fullName>
    </recommendedName>
</protein>
<dbReference type="SUPFAM" id="SSF51306">
    <property type="entry name" value="LexA/Signal peptidase"/>
    <property type="match status" value="1"/>
</dbReference>
<dbReference type="RefSeq" id="WP_095542544.1">
    <property type="nucleotide sequence ID" value="NZ_NSJC01000009.1"/>
</dbReference>
<sequence length="245" mass="27246">MLTGKELGDALRRAIALKGVKQVEVAEHFGVKPPSVQDWLKRGVISKDKLPELWAYFSDVVGPEHWGLDATAVAGQAKTTTAASFIIGQHPDDELPEGMVAIPEYSLRLSAGPGRPAVSYEIEEMREPATYRLSWLQGEGLNPKHLRRFKVTGESMIPLLYPNDVVLVNLEEGGFERIKDGSIYAILYGEDLRLKRLLFRRGDGTLTLRSENQKQYPDETLTLEQAQEFITVLGRVRDKSGTGGL</sequence>
<reference evidence="5 6" key="1">
    <citation type="submission" date="2017-08" db="EMBL/GenBank/DDBJ databases">
        <title>WGS of Clinical strains of the CDC Group NO-1 linked to zoonotic infections in humans.</title>
        <authorList>
            <person name="Bernier A.-M."/>
            <person name="Bernard K."/>
        </authorList>
    </citation>
    <scope>NUCLEOTIDE SEQUENCE [LARGE SCALE GENOMIC DNA]</scope>
    <source>
        <strain evidence="5 6">NML91-0035</strain>
    </source>
</reference>
<evidence type="ECO:0000259" key="4">
    <source>
        <dbReference type="Pfam" id="PF00717"/>
    </source>
</evidence>
<organism evidence="5 6">
    <name type="scientific">Vandammella animalimorsus</name>
    <dbReference type="NCBI Taxonomy" id="2029117"/>
    <lineage>
        <taxon>Bacteria</taxon>
        <taxon>Pseudomonadati</taxon>
        <taxon>Pseudomonadota</taxon>
        <taxon>Betaproteobacteria</taxon>
        <taxon>Burkholderiales</taxon>
        <taxon>Comamonadaceae</taxon>
        <taxon>Vandammella</taxon>
    </lineage>
</organism>
<dbReference type="InterPro" id="IPR036286">
    <property type="entry name" value="LexA/Signal_pep-like_sf"/>
</dbReference>
<dbReference type="Gene3D" id="2.10.109.10">
    <property type="entry name" value="Umud Fragment, subunit A"/>
    <property type="match status" value="1"/>
</dbReference>
<dbReference type="PANTHER" id="PTHR40661:SF3">
    <property type="entry name" value="FELS-1 PROPHAGE TRANSCRIPTIONAL REGULATOR"/>
    <property type="match status" value="1"/>
</dbReference>
<gene>
    <name evidence="5" type="ORF">CLI92_09195</name>
</gene>
<dbReference type="InterPro" id="IPR039418">
    <property type="entry name" value="LexA-like"/>
</dbReference>
<accession>A0A2A2T4R6</accession>
<dbReference type="InterPro" id="IPR015927">
    <property type="entry name" value="Peptidase_S24_S26A/B/C"/>
</dbReference>
<evidence type="ECO:0000256" key="1">
    <source>
        <dbReference type="ARBA" id="ARBA00023015"/>
    </source>
</evidence>
<keyword evidence="2" id="KW-0238">DNA-binding</keyword>
<keyword evidence="1" id="KW-0805">Transcription regulation</keyword>
<dbReference type="CDD" id="cd06529">
    <property type="entry name" value="S24_LexA-like"/>
    <property type="match status" value="1"/>
</dbReference>
<comment type="caution">
    <text evidence="5">The sequence shown here is derived from an EMBL/GenBank/DDBJ whole genome shotgun (WGS) entry which is preliminary data.</text>
</comment>
<dbReference type="Gene3D" id="1.10.260.40">
    <property type="entry name" value="lambda repressor-like DNA-binding domains"/>
    <property type="match status" value="1"/>
</dbReference>
<feature type="domain" description="Peptidase S24/S26A/S26B/S26C" evidence="4">
    <location>
        <begin position="108"/>
        <end position="236"/>
    </location>
</feature>
<name>A0A2A2T4R6_9BURK</name>
<proteinExistence type="predicted"/>
<evidence type="ECO:0000313" key="6">
    <source>
        <dbReference type="Proteomes" id="UP000217780"/>
    </source>
</evidence>
<dbReference type="GO" id="GO:0003677">
    <property type="term" value="F:DNA binding"/>
    <property type="evidence" value="ECO:0007669"/>
    <property type="project" value="UniProtKB-KW"/>
</dbReference>
<dbReference type="AlphaFoldDB" id="A0A2A2T4R6"/>
<evidence type="ECO:0000256" key="3">
    <source>
        <dbReference type="ARBA" id="ARBA00023163"/>
    </source>
</evidence>